<dbReference type="KEGG" id="pswu:SY83_04015"/>
<evidence type="ECO:0000313" key="2">
    <source>
        <dbReference type="Proteomes" id="UP000076927"/>
    </source>
</evidence>
<dbReference type="InterPro" id="IPR007391">
    <property type="entry name" value="Vancomycin_resist_VanW"/>
</dbReference>
<keyword evidence="2" id="KW-1185">Reference proteome</keyword>
<dbReference type="AlphaFoldDB" id="A0A172TF69"/>
<dbReference type="RefSeq" id="WP_068604471.1">
    <property type="nucleotide sequence ID" value="NZ_CP011388.1"/>
</dbReference>
<organism evidence="1 2">
    <name type="scientific">Paenibacillus swuensis</name>
    <dbReference type="NCBI Taxonomy" id="1178515"/>
    <lineage>
        <taxon>Bacteria</taxon>
        <taxon>Bacillati</taxon>
        <taxon>Bacillota</taxon>
        <taxon>Bacilli</taxon>
        <taxon>Bacillales</taxon>
        <taxon>Paenibacillaceae</taxon>
        <taxon>Paenibacillus</taxon>
    </lineage>
</organism>
<dbReference type="PATRIC" id="fig|1178515.4.peg.798"/>
<gene>
    <name evidence="1" type="ORF">SY83_04015</name>
</gene>
<sequence>MQATLKPVRRSIWRIRLGKIYFTFRRWLHWYFGGKSYVRAPEKLAARQPLPHTVYEHRTPTLRKLKDVDMWLQHNKVINLKLALQQLNGVNIQPGETFSYWKMIGRPSRAKGYVDGMVLFYGSFKPGVGGGLCQLSNMIYWMTLHTPLTVTERHRHSYDVFPDAGRTQPFGSGATCAYNYLDLQIRNDTGMPYRLNLSIVNDELRGQWSTAEPPLHTYEIYEKDHSIKLEHWGGYTRHNTLYRKMFNLAGEQVDDQYITENHAVMMYQPLLKEEATKP</sequence>
<protein>
    <submittedName>
        <fullName evidence="1">Vancomycin resistance protein</fullName>
    </submittedName>
</protein>
<dbReference type="PANTHER" id="PTHR35788">
    <property type="entry name" value="EXPORTED PROTEIN-RELATED"/>
    <property type="match status" value="1"/>
</dbReference>
<dbReference type="Proteomes" id="UP000076927">
    <property type="component" value="Chromosome"/>
</dbReference>
<dbReference type="InterPro" id="IPR052913">
    <property type="entry name" value="Glycopeptide_resist_protein"/>
</dbReference>
<dbReference type="EMBL" id="CP011388">
    <property type="protein sequence ID" value="ANE45602.1"/>
    <property type="molecule type" value="Genomic_DNA"/>
</dbReference>
<name>A0A172TF69_9BACL</name>
<proteinExistence type="predicted"/>
<dbReference type="PANTHER" id="PTHR35788:SF1">
    <property type="entry name" value="EXPORTED PROTEIN"/>
    <property type="match status" value="1"/>
</dbReference>
<dbReference type="Pfam" id="PF04294">
    <property type="entry name" value="VanW"/>
    <property type="match status" value="1"/>
</dbReference>
<reference evidence="1 2" key="1">
    <citation type="submission" date="2015-01" db="EMBL/GenBank/DDBJ databases">
        <title>Paenibacillus swuensis/DY6/whole genome sequencing.</title>
        <authorList>
            <person name="Kim M.K."/>
            <person name="Srinivasan S."/>
            <person name="Lee J.-J."/>
        </authorList>
    </citation>
    <scope>NUCLEOTIDE SEQUENCE [LARGE SCALE GENOMIC DNA]</scope>
    <source>
        <strain evidence="1 2">DY6</strain>
    </source>
</reference>
<evidence type="ECO:0000313" key="1">
    <source>
        <dbReference type="EMBL" id="ANE45602.1"/>
    </source>
</evidence>
<accession>A0A172TF69</accession>
<dbReference type="STRING" id="1178515.SY83_04015"/>
<dbReference type="OrthoDB" id="9813301at2"/>